<organism evidence="2 3">
    <name type="scientific">Ensete ventricosum</name>
    <name type="common">Abyssinian banana</name>
    <name type="synonym">Musa ensete</name>
    <dbReference type="NCBI Taxonomy" id="4639"/>
    <lineage>
        <taxon>Eukaryota</taxon>
        <taxon>Viridiplantae</taxon>
        <taxon>Streptophyta</taxon>
        <taxon>Embryophyta</taxon>
        <taxon>Tracheophyta</taxon>
        <taxon>Spermatophyta</taxon>
        <taxon>Magnoliopsida</taxon>
        <taxon>Liliopsida</taxon>
        <taxon>Zingiberales</taxon>
        <taxon>Musaceae</taxon>
        <taxon>Ensete</taxon>
    </lineage>
</organism>
<proteinExistence type="predicted"/>
<feature type="region of interest" description="Disordered" evidence="1">
    <location>
        <begin position="1"/>
        <end position="21"/>
    </location>
</feature>
<sequence>MEVYPATLAGSSFGSHDVANRTVDGGASKPLFLPFEHSDALENRSRTGQNATWHRTYDGPVPRFNAQWREARMRSTWR</sequence>
<evidence type="ECO:0000313" key="3">
    <source>
        <dbReference type="Proteomes" id="UP000287651"/>
    </source>
</evidence>
<evidence type="ECO:0000256" key="1">
    <source>
        <dbReference type="SAM" id="MobiDB-lite"/>
    </source>
</evidence>
<reference evidence="2 3" key="1">
    <citation type="journal article" date="2014" name="Agronomy (Basel)">
        <title>A Draft Genome Sequence for Ensete ventricosum, the Drought-Tolerant Tree Against Hunger.</title>
        <authorList>
            <person name="Harrison J."/>
            <person name="Moore K.A."/>
            <person name="Paszkiewicz K."/>
            <person name="Jones T."/>
            <person name="Grant M."/>
            <person name="Ambacheew D."/>
            <person name="Muzemil S."/>
            <person name="Studholme D.J."/>
        </authorList>
    </citation>
    <scope>NUCLEOTIDE SEQUENCE [LARGE SCALE GENOMIC DNA]</scope>
</reference>
<comment type="caution">
    <text evidence="2">The sequence shown here is derived from an EMBL/GenBank/DDBJ whole genome shotgun (WGS) entry which is preliminary data.</text>
</comment>
<name>A0A427AWM6_ENSVE</name>
<accession>A0A427AWM6</accession>
<protein>
    <submittedName>
        <fullName evidence="2">Uncharacterized protein</fullName>
    </submittedName>
</protein>
<dbReference type="AlphaFoldDB" id="A0A427AWM6"/>
<dbReference type="EMBL" id="AMZH03001091">
    <property type="protein sequence ID" value="RRT80660.1"/>
    <property type="molecule type" value="Genomic_DNA"/>
</dbReference>
<evidence type="ECO:0000313" key="2">
    <source>
        <dbReference type="EMBL" id="RRT80660.1"/>
    </source>
</evidence>
<gene>
    <name evidence="2" type="ORF">B296_00001578</name>
</gene>
<dbReference type="Proteomes" id="UP000287651">
    <property type="component" value="Unassembled WGS sequence"/>
</dbReference>